<dbReference type="RefSeq" id="WP_152755889.1">
    <property type="nucleotide sequence ID" value="NZ_WHLY01000001.1"/>
</dbReference>
<comment type="similarity">
    <text evidence="1">Belongs to the universal stress protein A family.</text>
</comment>
<organism evidence="3 4">
    <name type="scientific">Salmonirosea aquatica</name>
    <dbReference type="NCBI Taxonomy" id="2654236"/>
    <lineage>
        <taxon>Bacteria</taxon>
        <taxon>Pseudomonadati</taxon>
        <taxon>Bacteroidota</taxon>
        <taxon>Cytophagia</taxon>
        <taxon>Cytophagales</taxon>
        <taxon>Spirosomataceae</taxon>
        <taxon>Salmonirosea</taxon>
    </lineage>
</organism>
<reference evidence="3 4" key="1">
    <citation type="submission" date="2019-10" db="EMBL/GenBank/DDBJ databases">
        <title>Draft Genome Sequence of Cytophagaceae sp. SJW1-29.</title>
        <authorList>
            <person name="Choi A."/>
        </authorList>
    </citation>
    <scope>NUCLEOTIDE SEQUENCE [LARGE SCALE GENOMIC DNA]</scope>
    <source>
        <strain evidence="3 4">SJW1-29</strain>
    </source>
</reference>
<dbReference type="PANTHER" id="PTHR46268:SF6">
    <property type="entry name" value="UNIVERSAL STRESS PROTEIN UP12"/>
    <property type="match status" value="1"/>
</dbReference>
<dbReference type="PRINTS" id="PR01438">
    <property type="entry name" value="UNVRSLSTRESS"/>
</dbReference>
<dbReference type="AlphaFoldDB" id="A0A7C9BF98"/>
<protein>
    <submittedName>
        <fullName evidence="3">Universal stress protein</fullName>
    </submittedName>
</protein>
<accession>A0A7C9BF98</accession>
<sequence length="274" mass="30212">MKTIVVATDLTSNSNKAAHFAARLARDQGASLILVNIYRFWPANPAEVVGDYPLSTEEMRDNHQRELDSLANSIRKEYGSGIVLEALTEEGYVIPTVQGIVAEKKADLLVMSPVGSAPDGAQIMGSVATDMVTQTTVPLLIVPPSQEYGPFKNAVVGIDLDSPPDAFVVDNLLRFAKRFGCVVNVISVHSQPDEPSIKKRAERIRHLLASVPHTFTVLKGEEVYETLLDFTVSTKADLMMMIPQEHGWLWSIFNEGESQRMARLTEIPLLIVVR</sequence>
<dbReference type="PANTHER" id="PTHR46268">
    <property type="entry name" value="STRESS RESPONSE PROTEIN NHAX"/>
    <property type="match status" value="1"/>
</dbReference>
<feature type="domain" description="UspA" evidence="2">
    <location>
        <begin position="1"/>
        <end position="143"/>
    </location>
</feature>
<dbReference type="SUPFAM" id="SSF52402">
    <property type="entry name" value="Adenine nucleotide alpha hydrolases-like"/>
    <property type="match status" value="2"/>
</dbReference>
<gene>
    <name evidence="3" type="ORF">GBK04_00445</name>
</gene>
<evidence type="ECO:0000313" key="4">
    <source>
        <dbReference type="Proteomes" id="UP000479293"/>
    </source>
</evidence>
<proteinExistence type="inferred from homology"/>
<dbReference type="EMBL" id="WHLY01000001">
    <property type="protein sequence ID" value="MPR31855.1"/>
    <property type="molecule type" value="Genomic_DNA"/>
</dbReference>
<dbReference type="CDD" id="cd00293">
    <property type="entry name" value="USP-like"/>
    <property type="match status" value="1"/>
</dbReference>
<dbReference type="InterPro" id="IPR006016">
    <property type="entry name" value="UspA"/>
</dbReference>
<dbReference type="Pfam" id="PF00582">
    <property type="entry name" value="Usp"/>
    <property type="match status" value="1"/>
</dbReference>
<dbReference type="Proteomes" id="UP000479293">
    <property type="component" value="Unassembled WGS sequence"/>
</dbReference>
<dbReference type="Gene3D" id="3.40.50.12370">
    <property type="match status" value="1"/>
</dbReference>
<evidence type="ECO:0000259" key="2">
    <source>
        <dbReference type="Pfam" id="PF00582"/>
    </source>
</evidence>
<comment type="caution">
    <text evidence="3">The sequence shown here is derived from an EMBL/GenBank/DDBJ whole genome shotgun (WGS) entry which is preliminary data.</text>
</comment>
<evidence type="ECO:0000313" key="3">
    <source>
        <dbReference type="EMBL" id="MPR31855.1"/>
    </source>
</evidence>
<dbReference type="InterPro" id="IPR006015">
    <property type="entry name" value="Universal_stress_UspA"/>
</dbReference>
<name>A0A7C9BF98_9BACT</name>
<keyword evidence="4" id="KW-1185">Reference proteome</keyword>
<evidence type="ECO:0000256" key="1">
    <source>
        <dbReference type="ARBA" id="ARBA00008791"/>
    </source>
</evidence>